<evidence type="ECO:0000313" key="3">
    <source>
        <dbReference type="EMBL" id="EAS34436.3"/>
    </source>
</evidence>
<dbReference type="EMBL" id="GG704914">
    <property type="protein sequence ID" value="EAS34436.3"/>
    <property type="molecule type" value="Genomic_DNA"/>
</dbReference>
<dbReference type="Proteomes" id="UP000001261">
    <property type="component" value="Unassembled WGS sequence"/>
</dbReference>
<dbReference type="KEGG" id="cim:CIMG_05460"/>
<feature type="compositionally biased region" description="Basic and acidic residues" evidence="1">
    <location>
        <begin position="95"/>
        <end position="119"/>
    </location>
</feature>
<dbReference type="GO" id="GO:0005741">
    <property type="term" value="C:mitochondrial outer membrane"/>
    <property type="evidence" value="ECO:0007669"/>
    <property type="project" value="InterPro"/>
</dbReference>
<dbReference type="InParanoid" id="J3KFM1"/>
<reference evidence="4" key="1">
    <citation type="journal article" date="2009" name="Genome Res.">
        <title>Comparative genomic analyses of the human fungal pathogens Coccidioides and their relatives.</title>
        <authorList>
            <person name="Sharpton T.J."/>
            <person name="Stajich J.E."/>
            <person name="Rounsley S.D."/>
            <person name="Gardner M.J."/>
            <person name="Wortman J.R."/>
            <person name="Jordar V.S."/>
            <person name="Maiti R."/>
            <person name="Kodira C.D."/>
            <person name="Neafsey D.E."/>
            <person name="Zeng Q."/>
            <person name="Hung C.-Y."/>
            <person name="McMahan C."/>
            <person name="Muszewska A."/>
            <person name="Grynberg M."/>
            <person name="Mandel M.A."/>
            <person name="Kellner E.M."/>
            <person name="Barker B.M."/>
            <person name="Galgiani J.N."/>
            <person name="Orbach M.J."/>
            <person name="Kirkland T.N."/>
            <person name="Cole G.T."/>
            <person name="Henn M.R."/>
            <person name="Birren B.W."/>
            <person name="Taylor J.W."/>
        </authorList>
    </citation>
    <scope>NUCLEOTIDE SEQUENCE [LARGE SCALE GENOMIC DNA]</scope>
    <source>
        <strain evidence="4">RS</strain>
    </source>
</reference>
<proteinExistence type="predicted"/>
<dbReference type="RefSeq" id="XP_001246019.2">
    <property type="nucleotide sequence ID" value="XM_001246018.2"/>
</dbReference>
<dbReference type="PANTHER" id="PTHR38402:SF1">
    <property type="entry name" value="MITOCHONDRIAL OUTER MEMBRANE PROTEIN OM14"/>
    <property type="match status" value="1"/>
</dbReference>
<feature type="region of interest" description="Disordered" evidence="1">
    <location>
        <begin position="1"/>
        <end position="22"/>
    </location>
</feature>
<feature type="region of interest" description="Disordered" evidence="1">
    <location>
        <begin position="70"/>
        <end position="119"/>
    </location>
</feature>
<keyword evidence="2" id="KW-0472">Membrane</keyword>
<evidence type="ECO:0000256" key="1">
    <source>
        <dbReference type="SAM" id="MobiDB-lite"/>
    </source>
</evidence>
<keyword evidence="2" id="KW-0812">Transmembrane</keyword>
<dbReference type="GeneID" id="4563576"/>
<evidence type="ECO:0000256" key="2">
    <source>
        <dbReference type="SAM" id="Phobius"/>
    </source>
</evidence>
<reference evidence="4" key="2">
    <citation type="journal article" date="2010" name="Genome Res.">
        <title>Population genomic sequencing of Coccidioides fungi reveals recent hybridization and transposon control.</title>
        <authorList>
            <person name="Neafsey D.E."/>
            <person name="Barker B.M."/>
            <person name="Sharpton T.J."/>
            <person name="Stajich J.E."/>
            <person name="Park D.J."/>
            <person name="Whiston E."/>
            <person name="Hung C.-Y."/>
            <person name="McMahan C."/>
            <person name="White J."/>
            <person name="Sykes S."/>
            <person name="Heiman D."/>
            <person name="Young S."/>
            <person name="Zeng Q."/>
            <person name="Abouelleil A."/>
            <person name="Aftuck L."/>
            <person name="Bessette D."/>
            <person name="Brown A."/>
            <person name="FitzGerald M."/>
            <person name="Lui A."/>
            <person name="Macdonald J.P."/>
            <person name="Priest M."/>
            <person name="Orbach M.J."/>
            <person name="Galgiani J.N."/>
            <person name="Kirkland T.N."/>
            <person name="Cole G.T."/>
            <person name="Birren B.W."/>
            <person name="Henn M.R."/>
            <person name="Taylor J.W."/>
            <person name="Rounsley S.D."/>
        </authorList>
    </citation>
    <scope>GENOME REANNOTATION</scope>
    <source>
        <strain evidence="4">RS</strain>
    </source>
</reference>
<dbReference type="GO" id="GO:1990593">
    <property type="term" value="F:nascent polypeptide-associated complex binding"/>
    <property type="evidence" value="ECO:0007669"/>
    <property type="project" value="InterPro"/>
</dbReference>
<name>J3KFM1_COCIM</name>
<keyword evidence="4" id="KW-1185">Reference proteome</keyword>
<feature type="transmembrane region" description="Helical" evidence="2">
    <location>
        <begin position="139"/>
        <end position="159"/>
    </location>
</feature>
<feature type="transmembrane region" description="Helical" evidence="2">
    <location>
        <begin position="171"/>
        <end position="189"/>
    </location>
</feature>
<dbReference type="STRING" id="246410.J3KFM1"/>
<evidence type="ECO:0000313" key="4">
    <source>
        <dbReference type="Proteomes" id="UP000001261"/>
    </source>
</evidence>
<dbReference type="OMA" id="LQNKFPP"/>
<dbReference type="PANTHER" id="PTHR38402">
    <property type="entry name" value="MITOCHONDRIAL OUTER MEMBRANE PROTEIN OM14"/>
    <property type="match status" value="1"/>
</dbReference>
<organism evidence="3 4">
    <name type="scientific">Coccidioides immitis (strain RS)</name>
    <name type="common">Valley fever fungus</name>
    <dbReference type="NCBI Taxonomy" id="246410"/>
    <lineage>
        <taxon>Eukaryota</taxon>
        <taxon>Fungi</taxon>
        <taxon>Dikarya</taxon>
        <taxon>Ascomycota</taxon>
        <taxon>Pezizomycotina</taxon>
        <taxon>Eurotiomycetes</taxon>
        <taxon>Eurotiomycetidae</taxon>
        <taxon>Onygenales</taxon>
        <taxon>Onygenaceae</taxon>
        <taxon>Coccidioides</taxon>
    </lineage>
</organism>
<dbReference type="InterPro" id="IPR039454">
    <property type="entry name" value="OM14"/>
</dbReference>
<feature type="compositionally biased region" description="Polar residues" evidence="1">
    <location>
        <begin position="74"/>
        <end position="94"/>
    </location>
</feature>
<sequence>MPPMSYAEAAARGASQSPKEVRIPANTAPLYQCLESYSSLTFKYRRKAAPQPAQIEVADIETTTSSLVDVDSPHINTVPSTYESQSVKTNTQAERLQREERENPREGKNKEKGKTAVGREKEKAKGAYAKLCENRTNPVLVTNAILFTAASAGLGYGAYQKYLKGVLTWDTVMWWGGGIGAAGLLDYYVSRWFVQNKYPPK</sequence>
<accession>J3KFM1</accession>
<keyword evidence="2" id="KW-1133">Transmembrane helix</keyword>
<gene>
    <name evidence="3" type="ORF">CIMG_05460</name>
</gene>
<dbReference type="GO" id="GO:0006626">
    <property type="term" value="P:protein targeting to mitochondrion"/>
    <property type="evidence" value="ECO:0007669"/>
    <property type="project" value="TreeGrafter"/>
</dbReference>
<dbReference type="OrthoDB" id="5422928at2759"/>
<protein>
    <submittedName>
        <fullName evidence="3">Uncharacterized protein</fullName>
    </submittedName>
</protein>
<dbReference type="AlphaFoldDB" id="J3KFM1"/>
<dbReference type="VEuPathDB" id="FungiDB:CIMG_05460"/>